<dbReference type="Proteomes" id="UP000554482">
    <property type="component" value="Unassembled WGS sequence"/>
</dbReference>
<comment type="caution">
    <text evidence="1">The sequence shown here is derived from an EMBL/GenBank/DDBJ whole genome shotgun (WGS) entry which is preliminary data.</text>
</comment>
<gene>
    <name evidence="1" type="ORF">FRX31_025613</name>
</gene>
<keyword evidence="2" id="KW-1185">Reference proteome</keyword>
<evidence type="ECO:0000313" key="2">
    <source>
        <dbReference type="Proteomes" id="UP000554482"/>
    </source>
</evidence>
<accession>A0A7J6VKZ9</accession>
<dbReference type="EMBL" id="JABWDY010031576">
    <property type="protein sequence ID" value="KAF5184800.1"/>
    <property type="molecule type" value="Genomic_DNA"/>
</dbReference>
<reference evidence="1 2" key="1">
    <citation type="submission" date="2020-06" db="EMBL/GenBank/DDBJ databases">
        <title>Transcriptomic and genomic resources for Thalictrum thalictroides and T. hernandezii: Facilitating candidate gene discovery in an emerging model plant lineage.</title>
        <authorList>
            <person name="Arias T."/>
            <person name="Riano-Pachon D.M."/>
            <person name="Di Stilio V.S."/>
        </authorList>
    </citation>
    <scope>NUCLEOTIDE SEQUENCE [LARGE SCALE GENOMIC DNA]</scope>
    <source>
        <strain evidence="2">cv. WT478/WT964</strain>
        <tissue evidence="1">Leaves</tissue>
    </source>
</reference>
<evidence type="ECO:0000313" key="1">
    <source>
        <dbReference type="EMBL" id="KAF5184800.1"/>
    </source>
</evidence>
<proteinExistence type="predicted"/>
<protein>
    <submittedName>
        <fullName evidence="1">Uncharacterized protein</fullName>
    </submittedName>
</protein>
<name>A0A7J6VKZ9_THATH</name>
<dbReference type="OrthoDB" id="1726943at2759"/>
<dbReference type="AlphaFoldDB" id="A0A7J6VKZ9"/>
<organism evidence="1 2">
    <name type="scientific">Thalictrum thalictroides</name>
    <name type="common">Rue-anemone</name>
    <name type="synonym">Anemone thalictroides</name>
    <dbReference type="NCBI Taxonomy" id="46969"/>
    <lineage>
        <taxon>Eukaryota</taxon>
        <taxon>Viridiplantae</taxon>
        <taxon>Streptophyta</taxon>
        <taxon>Embryophyta</taxon>
        <taxon>Tracheophyta</taxon>
        <taxon>Spermatophyta</taxon>
        <taxon>Magnoliopsida</taxon>
        <taxon>Ranunculales</taxon>
        <taxon>Ranunculaceae</taxon>
        <taxon>Thalictroideae</taxon>
        <taxon>Thalictrum</taxon>
    </lineage>
</organism>
<sequence length="150" mass="17239">MPLDDLQLQCPDFVLVKKDKGEKEKLGFLLKYTSSSKKLQTDLLYLQFVKVEGVVQASFMSERATLFGGSIGLLGEYRPIPRERNIHFVEHVDYMHLEPFQEPLHTWSCYFMQPSSSLKNQCIEIRERSSLPENSIATDSVIVNYCVCSL</sequence>